<comment type="cofactor">
    <cofactor evidence="1">
        <name>Zn(2+)</name>
        <dbReference type="ChEBI" id="CHEBI:29105"/>
    </cofactor>
</comment>
<dbReference type="PANTHER" id="PTHR11705:SF143">
    <property type="entry name" value="SLL0236 PROTEIN"/>
    <property type="match status" value="1"/>
</dbReference>
<evidence type="ECO:0000313" key="9">
    <source>
        <dbReference type="EMBL" id="QDU69405.1"/>
    </source>
</evidence>
<keyword evidence="10" id="KW-1185">Reference proteome</keyword>
<dbReference type="PRINTS" id="PR00765">
    <property type="entry name" value="CRBOXYPTASEA"/>
</dbReference>
<evidence type="ECO:0000259" key="8">
    <source>
        <dbReference type="PROSITE" id="PS52035"/>
    </source>
</evidence>
<dbReference type="Proteomes" id="UP000316921">
    <property type="component" value="Chromosome"/>
</dbReference>
<evidence type="ECO:0000256" key="6">
    <source>
        <dbReference type="ARBA" id="ARBA00023049"/>
    </source>
</evidence>
<evidence type="ECO:0000256" key="2">
    <source>
        <dbReference type="ARBA" id="ARBA00005988"/>
    </source>
</evidence>
<dbReference type="PROSITE" id="PS52035">
    <property type="entry name" value="PEPTIDASE_M14"/>
    <property type="match status" value="1"/>
</dbReference>
<accession>A0A518BR13</accession>
<dbReference type="InterPro" id="IPR000834">
    <property type="entry name" value="Peptidase_M14"/>
</dbReference>
<dbReference type="AlphaFoldDB" id="A0A518BR13"/>
<dbReference type="EMBL" id="CP036287">
    <property type="protein sequence ID" value="QDU69405.1"/>
    <property type="molecule type" value="Genomic_DNA"/>
</dbReference>
<dbReference type="GO" id="GO:0005615">
    <property type="term" value="C:extracellular space"/>
    <property type="evidence" value="ECO:0007669"/>
    <property type="project" value="TreeGrafter"/>
</dbReference>
<comment type="similarity">
    <text evidence="2 7">Belongs to the peptidase M14 family.</text>
</comment>
<evidence type="ECO:0000256" key="3">
    <source>
        <dbReference type="ARBA" id="ARBA00022670"/>
    </source>
</evidence>
<proteinExistence type="inferred from homology"/>
<keyword evidence="3" id="KW-0645">Protease</keyword>
<evidence type="ECO:0000256" key="4">
    <source>
        <dbReference type="ARBA" id="ARBA00022801"/>
    </source>
</evidence>
<evidence type="ECO:0000256" key="7">
    <source>
        <dbReference type="PROSITE-ProRule" id="PRU01379"/>
    </source>
</evidence>
<keyword evidence="6" id="KW-0482">Metalloprotease</keyword>
<dbReference type="Gene3D" id="3.40.630.10">
    <property type="entry name" value="Zn peptidases"/>
    <property type="match status" value="1"/>
</dbReference>
<keyword evidence="5" id="KW-0862">Zinc</keyword>
<dbReference type="Pfam" id="PF00246">
    <property type="entry name" value="Peptidase_M14"/>
    <property type="match status" value="1"/>
</dbReference>
<dbReference type="KEGG" id="pbap:Pla133_45240"/>
<dbReference type="GO" id="GO:0008270">
    <property type="term" value="F:zinc ion binding"/>
    <property type="evidence" value="ECO:0007669"/>
    <property type="project" value="InterPro"/>
</dbReference>
<evidence type="ECO:0000256" key="5">
    <source>
        <dbReference type="ARBA" id="ARBA00022833"/>
    </source>
</evidence>
<feature type="active site" description="Proton donor/acceptor" evidence="7">
    <location>
        <position position="258"/>
    </location>
</feature>
<evidence type="ECO:0000256" key="1">
    <source>
        <dbReference type="ARBA" id="ARBA00001947"/>
    </source>
</evidence>
<reference evidence="9 10" key="1">
    <citation type="submission" date="2019-02" db="EMBL/GenBank/DDBJ databases">
        <title>Deep-cultivation of Planctomycetes and their phenomic and genomic characterization uncovers novel biology.</title>
        <authorList>
            <person name="Wiegand S."/>
            <person name="Jogler M."/>
            <person name="Boedeker C."/>
            <person name="Pinto D."/>
            <person name="Vollmers J."/>
            <person name="Rivas-Marin E."/>
            <person name="Kohn T."/>
            <person name="Peeters S.H."/>
            <person name="Heuer A."/>
            <person name="Rast P."/>
            <person name="Oberbeckmann S."/>
            <person name="Bunk B."/>
            <person name="Jeske O."/>
            <person name="Meyerdierks A."/>
            <person name="Storesund J.E."/>
            <person name="Kallscheuer N."/>
            <person name="Luecker S."/>
            <person name="Lage O.M."/>
            <person name="Pohl T."/>
            <person name="Merkel B.J."/>
            <person name="Hornburger P."/>
            <person name="Mueller R.-W."/>
            <person name="Bruemmer F."/>
            <person name="Labrenz M."/>
            <person name="Spormann A.M."/>
            <person name="Op den Camp H."/>
            <person name="Overmann J."/>
            <person name="Amann R."/>
            <person name="Jetten M.S.M."/>
            <person name="Mascher T."/>
            <person name="Medema M.H."/>
            <person name="Devos D.P."/>
            <person name="Kaster A.-K."/>
            <person name="Ovreas L."/>
            <person name="Rohde M."/>
            <person name="Galperin M.Y."/>
            <person name="Jogler C."/>
        </authorList>
    </citation>
    <scope>NUCLEOTIDE SEQUENCE [LARGE SCALE GENOMIC DNA]</scope>
    <source>
        <strain evidence="9 10">Pla133</strain>
    </source>
</reference>
<dbReference type="RefSeq" id="WP_145069271.1">
    <property type="nucleotide sequence ID" value="NZ_CP036287.1"/>
</dbReference>
<dbReference type="PANTHER" id="PTHR11705">
    <property type="entry name" value="PROTEASE FAMILY M14 CARBOXYPEPTIDASE A,B"/>
    <property type="match status" value="1"/>
</dbReference>
<dbReference type="GO" id="GO:0004181">
    <property type="term" value="F:metallocarboxypeptidase activity"/>
    <property type="evidence" value="ECO:0007669"/>
    <property type="project" value="InterPro"/>
</dbReference>
<dbReference type="GO" id="GO:0006508">
    <property type="term" value="P:proteolysis"/>
    <property type="evidence" value="ECO:0007669"/>
    <property type="project" value="UniProtKB-KW"/>
</dbReference>
<name>A0A518BR13_9BACT</name>
<keyword evidence="4" id="KW-0378">Hydrolase</keyword>
<organism evidence="9 10">
    <name type="scientific">Engelhardtia mirabilis</name>
    <dbReference type="NCBI Taxonomy" id="2528011"/>
    <lineage>
        <taxon>Bacteria</taxon>
        <taxon>Pseudomonadati</taxon>
        <taxon>Planctomycetota</taxon>
        <taxon>Planctomycetia</taxon>
        <taxon>Planctomycetia incertae sedis</taxon>
        <taxon>Engelhardtia</taxon>
    </lineage>
</organism>
<gene>
    <name evidence="9" type="ORF">Pla133_45240</name>
</gene>
<dbReference type="SUPFAM" id="SSF53187">
    <property type="entry name" value="Zn-dependent exopeptidases"/>
    <property type="match status" value="1"/>
</dbReference>
<sequence length="285" mass="29685">MGTNQVGAGTVRRLELGLVIGALVLGLGCRSVAPAGNGSRTGPAAEPAAPVDLSAPAADADQVALAMVLARAASSGRETIGRSVEDRPIELLSLGSGAQTVLLIATIHGDEWAGTPLLDRLADELLADPVRLAGRRVLLICDANPDGHAADTRENARGVDLNRNFPAENRREGEDYGEQGLSEPESATLAALIRAARPSRVVSIHQPLRCVDWDGPIDDLAQRMAEACGLPARKLGTRPGSMGAWLGEDLGIGIVTLELPGGSQRLGADELWRRYGPALLVAVEG</sequence>
<dbReference type="SMART" id="SM00631">
    <property type="entry name" value="Zn_pept"/>
    <property type="match status" value="1"/>
</dbReference>
<evidence type="ECO:0000313" key="10">
    <source>
        <dbReference type="Proteomes" id="UP000316921"/>
    </source>
</evidence>
<feature type="domain" description="Peptidase M14" evidence="8">
    <location>
        <begin position="55"/>
        <end position="285"/>
    </location>
</feature>
<protein>
    <submittedName>
        <fullName evidence="9">Murein peptide amidase A</fullName>
    </submittedName>
</protein>